<feature type="compositionally biased region" description="Basic and acidic residues" evidence="1">
    <location>
        <begin position="100"/>
        <end position="109"/>
    </location>
</feature>
<keyword evidence="3" id="KW-1185">Reference proteome</keyword>
<feature type="region of interest" description="Disordered" evidence="1">
    <location>
        <begin position="74"/>
        <end position="112"/>
    </location>
</feature>
<dbReference type="Proteomes" id="UP000273158">
    <property type="component" value="Unassembled WGS sequence"/>
</dbReference>
<feature type="region of interest" description="Disordered" evidence="1">
    <location>
        <begin position="245"/>
        <end position="276"/>
    </location>
</feature>
<dbReference type="AlphaFoldDB" id="A0A498CJ56"/>
<protein>
    <submittedName>
        <fullName evidence="2">Uncharacterized protein</fullName>
    </submittedName>
</protein>
<dbReference type="RefSeq" id="WP_121056771.1">
    <property type="nucleotide sequence ID" value="NZ_RCDB01000001.1"/>
</dbReference>
<proteinExistence type="predicted"/>
<evidence type="ECO:0000313" key="2">
    <source>
        <dbReference type="EMBL" id="RLK52228.1"/>
    </source>
</evidence>
<name>A0A498CJ56_9MICO</name>
<feature type="compositionally biased region" description="Basic and acidic residues" evidence="1">
    <location>
        <begin position="245"/>
        <end position="269"/>
    </location>
</feature>
<evidence type="ECO:0000313" key="3">
    <source>
        <dbReference type="Proteomes" id="UP000273158"/>
    </source>
</evidence>
<accession>A0A498CJ56</accession>
<organism evidence="2 3">
    <name type="scientific">Microbacterium telephonicum</name>
    <dbReference type="NCBI Taxonomy" id="1714841"/>
    <lineage>
        <taxon>Bacteria</taxon>
        <taxon>Bacillati</taxon>
        <taxon>Actinomycetota</taxon>
        <taxon>Actinomycetes</taxon>
        <taxon>Micrococcales</taxon>
        <taxon>Microbacteriaceae</taxon>
        <taxon>Microbacterium</taxon>
    </lineage>
</organism>
<sequence>MADTSAYDAIIARVIAMREAADWKDGETRLRAWEDELTALGAPADPRDRKRVWGDFAAARAAYRDARTEFFASRTTGDGAARPPHRTVGAAASRTSSSPERAREQEEARRRKQTLIGQLRTLVGGEPGGPATGRVKELGAAFFQAGYAGREHNDALGAEFSGLRSEYFRRLDTEMRRARERRERIARDMDHALFVLERIAHGADVADRWAKWTEAAERYRSHGYPGKEKKAELDGRFQRLRGELSAALERDKQKRQRQREAEWAAERARRGGPRRR</sequence>
<dbReference type="EMBL" id="RCDB01000001">
    <property type="protein sequence ID" value="RLK52228.1"/>
    <property type="molecule type" value="Genomic_DNA"/>
</dbReference>
<reference evidence="2 3" key="1">
    <citation type="journal article" date="2015" name="Stand. Genomic Sci.">
        <title>Genomic Encyclopedia of Bacterial and Archaeal Type Strains, Phase III: the genomes of soil and plant-associated and newly described type strains.</title>
        <authorList>
            <person name="Whitman W.B."/>
            <person name="Woyke T."/>
            <person name="Klenk H.P."/>
            <person name="Zhou Y."/>
            <person name="Lilburn T.G."/>
            <person name="Beck B.J."/>
            <person name="De Vos P."/>
            <person name="Vandamme P."/>
            <person name="Eisen J.A."/>
            <person name="Garrity G."/>
            <person name="Hugenholtz P."/>
            <person name="Kyrpides N.C."/>
        </authorList>
    </citation>
    <scope>NUCLEOTIDE SEQUENCE [LARGE SCALE GENOMIC DNA]</scope>
    <source>
        <strain evidence="2 3">S2T63</strain>
    </source>
</reference>
<gene>
    <name evidence="2" type="ORF">C7474_0160</name>
</gene>
<evidence type="ECO:0000256" key="1">
    <source>
        <dbReference type="SAM" id="MobiDB-lite"/>
    </source>
</evidence>
<comment type="caution">
    <text evidence="2">The sequence shown here is derived from an EMBL/GenBank/DDBJ whole genome shotgun (WGS) entry which is preliminary data.</text>
</comment>